<dbReference type="Gene3D" id="3.90.70.10">
    <property type="entry name" value="Cysteine proteinases"/>
    <property type="match status" value="1"/>
</dbReference>
<reference evidence="5" key="1">
    <citation type="submission" date="2018-05" db="EMBL/GenBank/DDBJ databases">
        <authorList>
            <person name="Lanie J.A."/>
            <person name="Ng W.-L."/>
            <person name="Kazmierczak K.M."/>
            <person name="Andrzejewski T.M."/>
            <person name="Davidsen T.M."/>
            <person name="Wayne K.J."/>
            <person name="Tettelin H."/>
            <person name="Glass J.I."/>
            <person name="Rusch D."/>
            <person name="Podicherti R."/>
            <person name="Tsui H.-C.T."/>
            <person name="Winkler M.E."/>
        </authorList>
    </citation>
    <scope>NUCLEOTIDE SEQUENCE</scope>
</reference>
<dbReference type="SUPFAM" id="SSF54001">
    <property type="entry name" value="Cysteine proteinases"/>
    <property type="match status" value="1"/>
</dbReference>
<dbReference type="PROSITE" id="PS00139">
    <property type="entry name" value="THIOL_PROTEASE_CYS"/>
    <property type="match status" value="1"/>
</dbReference>
<evidence type="ECO:0000313" key="5">
    <source>
        <dbReference type="EMBL" id="SVA15749.1"/>
    </source>
</evidence>
<dbReference type="PANTHER" id="PTHR10363">
    <property type="entry name" value="BLEOMYCIN HYDROLASE"/>
    <property type="match status" value="1"/>
</dbReference>
<evidence type="ECO:0008006" key="6">
    <source>
        <dbReference type="Google" id="ProtNLM"/>
    </source>
</evidence>
<proteinExistence type="inferred from homology"/>
<dbReference type="AlphaFoldDB" id="A0A381TIT9"/>
<accession>A0A381TIT9</accession>
<keyword evidence="3 4" id="KW-0788">Thiol protease</keyword>
<dbReference type="GO" id="GO:0009636">
    <property type="term" value="P:response to toxic substance"/>
    <property type="evidence" value="ECO:0007669"/>
    <property type="project" value="TreeGrafter"/>
</dbReference>
<evidence type="ECO:0000256" key="1">
    <source>
        <dbReference type="ARBA" id="ARBA00022670"/>
    </source>
</evidence>
<dbReference type="EMBL" id="UINC01004631">
    <property type="protein sequence ID" value="SVA15749.1"/>
    <property type="molecule type" value="Genomic_DNA"/>
</dbReference>
<comment type="similarity">
    <text evidence="4">Belongs to the peptidase C1 family.</text>
</comment>
<dbReference type="PANTHER" id="PTHR10363:SF2">
    <property type="entry name" value="BLEOMYCIN HYDROLASE"/>
    <property type="match status" value="1"/>
</dbReference>
<dbReference type="InterPro" id="IPR004134">
    <property type="entry name" value="Peptidase_C1B"/>
</dbReference>
<gene>
    <name evidence="5" type="ORF">METZ01_LOCUS68603</name>
</gene>
<sequence>MKDSINLSNIKKFSKTFKTSKTNSLSRNALIKNDATNVAVDWDAFRNINHTFSNVISNQMPVTNQKASGRCWGFAGLNLMRLNLAEKYNLDDFEFSQNYFMFWDKLEKANYFLENIIKTFKEPYDGRLMMHLLYNPVQDGGQWDMFVNLIEKYGVVPQTVMPETHHSSKSNLMNYFLTHKLREFAWILRKMSKRKTTIAKLRRNKENMISTIYSMLCMFLGNPPENFNWEVRNKKNKFFRFNNLTPKKFFKNHVKINLKDKVCLIHAPMSNKKMNELYTINFLGNVVGGNIIKYANVKIDELKRATIKSIKNNEAVWFGCDVGKMLHRDLGVMDMNLFDYEILLNTKFNMNKGVRLEYGDSLMTHAMLFTGVDIKNGKPVKWRVENSWGNKSGDKGYYLMSDSWFNEYNYEVVIDKKYLTQKILNLFNKDPVKLDPWDPMGALAIK</sequence>
<dbReference type="CDD" id="cd00585">
    <property type="entry name" value="Peptidase_C1B"/>
    <property type="match status" value="1"/>
</dbReference>
<dbReference type="GO" id="GO:0070005">
    <property type="term" value="F:cysteine-type aminopeptidase activity"/>
    <property type="evidence" value="ECO:0007669"/>
    <property type="project" value="InterPro"/>
</dbReference>
<organism evidence="5">
    <name type="scientific">marine metagenome</name>
    <dbReference type="NCBI Taxonomy" id="408172"/>
    <lineage>
        <taxon>unclassified sequences</taxon>
        <taxon>metagenomes</taxon>
        <taxon>ecological metagenomes</taxon>
    </lineage>
</organism>
<dbReference type="Pfam" id="PF03051">
    <property type="entry name" value="Peptidase_C1_2"/>
    <property type="match status" value="1"/>
</dbReference>
<dbReference type="InterPro" id="IPR000169">
    <property type="entry name" value="Pept_cys_AS"/>
</dbReference>
<dbReference type="PIRSF" id="PIRSF005700">
    <property type="entry name" value="PepC"/>
    <property type="match status" value="1"/>
</dbReference>
<evidence type="ECO:0000256" key="3">
    <source>
        <dbReference type="ARBA" id="ARBA00022807"/>
    </source>
</evidence>
<dbReference type="GO" id="GO:0006508">
    <property type="term" value="P:proteolysis"/>
    <property type="evidence" value="ECO:0007669"/>
    <property type="project" value="UniProtKB-KW"/>
</dbReference>
<dbReference type="GO" id="GO:0043418">
    <property type="term" value="P:homocysteine catabolic process"/>
    <property type="evidence" value="ECO:0007669"/>
    <property type="project" value="TreeGrafter"/>
</dbReference>
<dbReference type="GO" id="GO:0005737">
    <property type="term" value="C:cytoplasm"/>
    <property type="evidence" value="ECO:0007669"/>
    <property type="project" value="TreeGrafter"/>
</dbReference>
<dbReference type="InterPro" id="IPR038765">
    <property type="entry name" value="Papain-like_cys_pep_sf"/>
</dbReference>
<evidence type="ECO:0000256" key="2">
    <source>
        <dbReference type="ARBA" id="ARBA00022801"/>
    </source>
</evidence>
<keyword evidence="1 4" id="KW-0645">Protease</keyword>
<name>A0A381TIT9_9ZZZZ</name>
<evidence type="ECO:0000256" key="4">
    <source>
        <dbReference type="PIRNR" id="PIRNR005700"/>
    </source>
</evidence>
<keyword evidence="2 4" id="KW-0378">Hydrolase</keyword>
<protein>
    <recommendedName>
        <fullName evidence="6">Aminopeptidase</fullName>
    </recommendedName>
</protein>